<comment type="caution">
    <text evidence="2">The sequence shown here is derived from an EMBL/GenBank/DDBJ whole genome shotgun (WGS) entry which is preliminary data.</text>
</comment>
<feature type="compositionally biased region" description="Basic and acidic residues" evidence="1">
    <location>
        <begin position="27"/>
        <end position="36"/>
    </location>
</feature>
<evidence type="ECO:0000256" key="1">
    <source>
        <dbReference type="SAM" id="MobiDB-lite"/>
    </source>
</evidence>
<dbReference type="AlphaFoldDB" id="L1M8U2"/>
<organism evidence="2 3">
    <name type="scientific">Corynebacterium durum F0235</name>
    <dbReference type="NCBI Taxonomy" id="1035195"/>
    <lineage>
        <taxon>Bacteria</taxon>
        <taxon>Bacillati</taxon>
        <taxon>Actinomycetota</taxon>
        <taxon>Actinomycetes</taxon>
        <taxon>Mycobacteriales</taxon>
        <taxon>Corynebacteriaceae</taxon>
        <taxon>Corynebacterium</taxon>
    </lineage>
</organism>
<name>L1M8U2_9CORY</name>
<keyword evidence="3" id="KW-1185">Reference proteome</keyword>
<dbReference type="STRING" id="1035195.HMPREF9997_02725"/>
<dbReference type="HOGENOM" id="CLU_3214981_0_0_11"/>
<evidence type="ECO:0000313" key="3">
    <source>
        <dbReference type="Proteomes" id="UP000010445"/>
    </source>
</evidence>
<feature type="region of interest" description="Disordered" evidence="1">
    <location>
        <begin position="22"/>
        <end position="44"/>
    </location>
</feature>
<reference evidence="2 3" key="1">
    <citation type="submission" date="2012-05" db="EMBL/GenBank/DDBJ databases">
        <authorList>
            <person name="Weinstock G."/>
            <person name="Sodergren E."/>
            <person name="Lobos E.A."/>
            <person name="Fulton L."/>
            <person name="Fulton R."/>
            <person name="Courtney L."/>
            <person name="Fronick C."/>
            <person name="O'Laughlin M."/>
            <person name="Godfrey J."/>
            <person name="Wilson R.M."/>
            <person name="Miner T."/>
            <person name="Farmer C."/>
            <person name="Delehaunty K."/>
            <person name="Cordes M."/>
            <person name="Minx P."/>
            <person name="Tomlinson C."/>
            <person name="Chen J."/>
            <person name="Wollam A."/>
            <person name="Pepin K.H."/>
            <person name="Bhonagiri V."/>
            <person name="Zhang X."/>
            <person name="Suruliraj S."/>
            <person name="Warren W."/>
            <person name="Mitreva M."/>
            <person name="Mardis E.R."/>
            <person name="Wilson R.K."/>
        </authorList>
    </citation>
    <scope>NUCLEOTIDE SEQUENCE [LARGE SCALE GENOMIC DNA]</scope>
    <source>
        <strain evidence="2 3">F0235</strain>
    </source>
</reference>
<gene>
    <name evidence="2" type="ORF">HMPREF9997_02725</name>
</gene>
<accession>L1M8U2</accession>
<sequence>MEFGRSTTPKCSHPACYFLPFSTPHHAPRDTRDDAQAHTVSTPG</sequence>
<dbReference type="Proteomes" id="UP000010445">
    <property type="component" value="Unassembled WGS sequence"/>
</dbReference>
<dbReference type="EMBL" id="AMEM01000044">
    <property type="protein sequence ID" value="EKX87399.1"/>
    <property type="molecule type" value="Genomic_DNA"/>
</dbReference>
<evidence type="ECO:0000313" key="2">
    <source>
        <dbReference type="EMBL" id="EKX87399.1"/>
    </source>
</evidence>
<protein>
    <submittedName>
        <fullName evidence="2">Uncharacterized protein</fullName>
    </submittedName>
</protein>
<proteinExistence type="predicted"/>